<comment type="subcellular location">
    <subcellularLocation>
        <location evidence="1">Membrane</location>
        <topology evidence="1">Single-pass type I membrane protein</topology>
    </subcellularLocation>
</comment>
<keyword evidence="2" id="KW-0677">Repeat</keyword>
<dbReference type="InterPro" id="IPR036179">
    <property type="entry name" value="Ig-like_dom_sf"/>
</dbReference>
<name>A0AA84ZSC1_9TREM</name>
<dbReference type="InterPro" id="IPR003961">
    <property type="entry name" value="FN3_dom"/>
</dbReference>
<dbReference type="CDD" id="cd00063">
    <property type="entry name" value="FN3"/>
    <property type="match status" value="1"/>
</dbReference>
<evidence type="ECO:0000256" key="6">
    <source>
        <dbReference type="ARBA" id="ARBA00023319"/>
    </source>
</evidence>
<evidence type="ECO:0000256" key="3">
    <source>
        <dbReference type="ARBA" id="ARBA00023136"/>
    </source>
</evidence>
<evidence type="ECO:0000313" key="9">
    <source>
        <dbReference type="Proteomes" id="UP000050790"/>
    </source>
</evidence>
<dbReference type="SUPFAM" id="SSF49265">
    <property type="entry name" value="Fibronectin type III"/>
    <property type="match status" value="1"/>
</dbReference>
<reference evidence="10" key="1">
    <citation type="submission" date="2023-11" db="UniProtKB">
        <authorList>
            <consortium name="WormBaseParasite"/>
        </authorList>
    </citation>
    <scope>IDENTIFICATION</scope>
</reference>
<dbReference type="SMART" id="SM00408">
    <property type="entry name" value="IGc2"/>
    <property type="match status" value="3"/>
</dbReference>
<dbReference type="Gene3D" id="2.60.40.10">
    <property type="entry name" value="Immunoglobulins"/>
    <property type="match status" value="5"/>
</dbReference>
<feature type="transmembrane region" description="Helical" evidence="7">
    <location>
        <begin position="1285"/>
        <end position="1313"/>
    </location>
</feature>
<protein>
    <recommendedName>
        <fullName evidence="8">Ig-like domain-containing protein</fullName>
    </recommendedName>
</protein>
<keyword evidence="4" id="KW-1015">Disulfide bond</keyword>
<dbReference type="InterPro" id="IPR003598">
    <property type="entry name" value="Ig_sub2"/>
</dbReference>
<dbReference type="PROSITE" id="PS50835">
    <property type="entry name" value="IG_LIKE"/>
    <property type="match status" value="4"/>
</dbReference>
<organism evidence="9 10">
    <name type="scientific">Schistosoma margrebowiei</name>
    <dbReference type="NCBI Taxonomy" id="48269"/>
    <lineage>
        <taxon>Eukaryota</taxon>
        <taxon>Metazoa</taxon>
        <taxon>Spiralia</taxon>
        <taxon>Lophotrochozoa</taxon>
        <taxon>Platyhelminthes</taxon>
        <taxon>Trematoda</taxon>
        <taxon>Digenea</taxon>
        <taxon>Strigeidida</taxon>
        <taxon>Schistosomatoidea</taxon>
        <taxon>Schistosomatidae</taxon>
        <taxon>Schistosoma</taxon>
    </lineage>
</organism>
<feature type="domain" description="Ig-like" evidence="8">
    <location>
        <begin position="192"/>
        <end position="298"/>
    </location>
</feature>
<dbReference type="SUPFAM" id="SSF48726">
    <property type="entry name" value="Immunoglobulin"/>
    <property type="match status" value="5"/>
</dbReference>
<dbReference type="Pfam" id="PF13927">
    <property type="entry name" value="Ig_3"/>
    <property type="match status" value="1"/>
</dbReference>
<dbReference type="InterPro" id="IPR013098">
    <property type="entry name" value="Ig_I-set"/>
</dbReference>
<dbReference type="PANTHER" id="PTHR11640">
    <property type="entry name" value="NEPHRIN"/>
    <property type="match status" value="1"/>
</dbReference>
<keyword evidence="3 7" id="KW-0472">Membrane</keyword>
<dbReference type="SMART" id="SM00409">
    <property type="entry name" value="IG"/>
    <property type="match status" value="3"/>
</dbReference>
<dbReference type="InterPro" id="IPR013783">
    <property type="entry name" value="Ig-like_fold"/>
</dbReference>
<evidence type="ECO:0000256" key="7">
    <source>
        <dbReference type="SAM" id="Phobius"/>
    </source>
</evidence>
<dbReference type="GO" id="GO:0016020">
    <property type="term" value="C:membrane"/>
    <property type="evidence" value="ECO:0007669"/>
    <property type="project" value="UniProtKB-SubCell"/>
</dbReference>
<evidence type="ECO:0000313" key="10">
    <source>
        <dbReference type="WBParaSite" id="SMRG1_42640.1"/>
    </source>
</evidence>
<accession>A0AA84ZSC1</accession>
<dbReference type="InterPro" id="IPR007110">
    <property type="entry name" value="Ig-like_dom"/>
</dbReference>
<dbReference type="PANTHER" id="PTHR11640:SF164">
    <property type="entry name" value="MAM DOMAIN-CONTAINING GLYCOSYLPHOSPHATIDYLINOSITOL ANCHOR PROTEIN 1"/>
    <property type="match status" value="1"/>
</dbReference>
<dbReference type="InterPro" id="IPR003599">
    <property type="entry name" value="Ig_sub"/>
</dbReference>
<dbReference type="WBParaSite" id="SMRG1_42640.1">
    <property type="protein sequence ID" value="SMRG1_42640.1"/>
    <property type="gene ID" value="SMRG1_42640"/>
</dbReference>
<keyword evidence="7" id="KW-1133">Transmembrane helix</keyword>
<keyword evidence="7" id="KW-0812">Transmembrane</keyword>
<dbReference type="Pfam" id="PF07679">
    <property type="entry name" value="I-set"/>
    <property type="match status" value="1"/>
</dbReference>
<evidence type="ECO:0000259" key="8">
    <source>
        <dbReference type="PROSITE" id="PS50835"/>
    </source>
</evidence>
<feature type="domain" description="Ig-like" evidence="8">
    <location>
        <begin position="305"/>
        <end position="384"/>
    </location>
</feature>
<dbReference type="InterPro" id="IPR036116">
    <property type="entry name" value="FN3_sf"/>
</dbReference>
<sequence length="1321" mass="153154">MFNVYIYSIPWIIWISAYKLNPDPVLQLELYDPPNNLSIPINSTLYLRCQVPVEPKQTDSIYVIWRFRHSHKDPAPNIWSFIHKDDDLARCPEPPNKCEFVNQYSVFNKFNQSPFNNPISTDKLSATNDIELIQRRQLFTLTLTNLQSDMNGLFQCQTLVNLDAYDKRGYLNILAPPQYPLEIVRIDDTMPPDTEIFNDSKTVEKTFTIISGKLYYFCCLITHANPKPVVTWFIRYSNGEIRELVTFNNLNYSKQLWKPFSNYVDTQTSDVLTHEDDGTFLKCTATNSMGLASSEEVNLNIEYKPIIYPFESNPIRVLETTSFKQVCRIKANPTARTHWVDENQNVVSNNSLLDIHYVSRNGPKMYKCIASNVIGETNQKLLIDVLYPPTVHVQPKVTVNEGEALEIACRVDANPVASSIYWTYNKFPDQTNIRDQPNLHWFQSKRIDGSVLKIPYTYPYHSGQYYCHADAEIYMPHDLWLSQNLSTSSEVWSIWQQRSRSFAAVNLTINYSPGQPTLTVVYSTNNKGEDYITLRCQENSSVPGLPRPTIHWLRTIGINEKTEIINQYFNYEYNEQSKSFIIKLYNLSIYDSGIYSCFVKNELGSSQLASVNVLIKSKPILINKPNEKMILKFENVHLLKQNTTHQHGINENVLEYTIHIIPDNNNNNNNNNINCTFLSSLTSDVQWLFQSDQTINDLNKLIMIDQNLLKQWTNNYLIQNKFGLWKVVTSLNFQFNSIILYIKNSFNKIFNQLHHKYPNQFIPYNWDYYVLKQLIEFIIILQFQGNYLCELTNSIGIEHGLINLMVQKTPSSIISFSEAISISISEQNAYRYNENEIKLHGPLFCQFYGKPVLNQIKWWRYTGLNYHEQNTPNQWELIYKTENLNESIHIEETPSLLIITGNPAFITSSRFNFNIDGRQPSYEVLVHNLEKMTHRFTMFTMLWLKKFNHKDYGYYKCQSKSEIGSISEIRQFQKPTSPQAITKLYHIKSTWTSATIFWKPGGYHSSSVNISYQDLLNNSVDGIRNKIQNSLSIWLKKIQDMQQYSITLEDHGITPFLTNETEPHLLDPSESLNNSDIFNGLFSVHSSDVDLSNIKGRKTNKRKIVQSEFLIKTEGQNYINISGLMPNHLYTVTISRINKHGKSKPSKPLAFRTKFLHLELPGPIHLEETKELILFSKGNPALCAQVEVGSINNDSSSSSSSTSTTTWNSIHFSSNYSPYIIINKNIFHSETNNRYIELSNCKPLSWDHYTEIPITLQNKFHFRARYCIYGYSTMCTEYIKPIKDISMHIVIVAALLCITLVVSLSSMFVYFICKHMKKDYI</sequence>
<keyword evidence="5" id="KW-0325">Glycoprotein</keyword>
<dbReference type="CDD" id="cd00096">
    <property type="entry name" value="Ig"/>
    <property type="match status" value="1"/>
</dbReference>
<keyword evidence="6" id="KW-0393">Immunoglobulin domain</keyword>
<dbReference type="InterPro" id="IPR051275">
    <property type="entry name" value="Cell_adhesion_signaling"/>
</dbReference>
<feature type="domain" description="Ig-like" evidence="8">
    <location>
        <begin position="388"/>
        <end position="469"/>
    </location>
</feature>
<evidence type="ECO:0000256" key="1">
    <source>
        <dbReference type="ARBA" id="ARBA00004479"/>
    </source>
</evidence>
<feature type="domain" description="Ig-like" evidence="8">
    <location>
        <begin position="516"/>
        <end position="612"/>
    </location>
</feature>
<proteinExistence type="predicted"/>
<evidence type="ECO:0000256" key="4">
    <source>
        <dbReference type="ARBA" id="ARBA00023157"/>
    </source>
</evidence>
<evidence type="ECO:0000256" key="2">
    <source>
        <dbReference type="ARBA" id="ARBA00022737"/>
    </source>
</evidence>
<dbReference type="Proteomes" id="UP000050790">
    <property type="component" value="Unassembled WGS sequence"/>
</dbReference>
<evidence type="ECO:0000256" key="5">
    <source>
        <dbReference type="ARBA" id="ARBA00023180"/>
    </source>
</evidence>